<sequence length="361" mass="39679">MSRQPTHREHPGLPAPSSLVQFEAWRAYQLPPVEQVREGVWSVPLPLPPGNPMTYVNCYALAAPQGVTVVDPGWDHEEGWLALKSGLSTLGAAVDDVTHVLVTHFHPDHFGLAPRLRATAHARVLMHAADAGVIAPDHRSIDETLQVIAEFLRSCGTPAAEITDLLHERALIERLRTASGPDGYLAAGEVLTVGGHDVMAVWTPGHTRGHLCFYLRKEELLLTGDHVLPRISPNVSVYDHSPASPLDDFLVSLEMLRRLPVSEVLPAHEYRFSGLGARLDELIKHHDQRLDQVLDLLRGGGAATSWDLAARMGWSRTWEQMAGYTRRSANGEILAHLVVLERRGLAVRTAGTPQLWTAASR</sequence>
<dbReference type="Gene3D" id="3.60.15.10">
    <property type="entry name" value="Ribonuclease Z/Hydroxyacylglutathione hydrolase-like"/>
    <property type="match status" value="1"/>
</dbReference>
<dbReference type="PANTHER" id="PTHR23131">
    <property type="entry name" value="ENDORIBONUCLEASE LACTB2"/>
    <property type="match status" value="1"/>
</dbReference>
<gene>
    <name evidence="2" type="ORF">GCM10009804_58070</name>
</gene>
<protein>
    <submittedName>
        <fullName evidence="2">MBL fold metallo-hydrolase</fullName>
    </submittedName>
</protein>
<comment type="caution">
    <text evidence="2">The sequence shown here is derived from an EMBL/GenBank/DDBJ whole genome shotgun (WGS) entry which is preliminary data.</text>
</comment>
<dbReference type="Pfam" id="PF00753">
    <property type="entry name" value="Lactamase_B"/>
    <property type="match status" value="1"/>
</dbReference>
<evidence type="ECO:0000313" key="2">
    <source>
        <dbReference type="EMBL" id="GAA1593940.1"/>
    </source>
</evidence>
<keyword evidence="3" id="KW-1185">Reference proteome</keyword>
<dbReference type="Gene3D" id="1.10.10.10">
    <property type="entry name" value="Winged helix-like DNA-binding domain superfamily/Winged helix DNA-binding domain"/>
    <property type="match status" value="1"/>
</dbReference>
<proteinExistence type="predicted"/>
<dbReference type="CDD" id="cd07725">
    <property type="entry name" value="TTHA1429-like_MBL-fold"/>
    <property type="match status" value="1"/>
</dbReference>
<organism evidence="2 3">
    <name type="scientific">Kribbella hippodromi</name>
    <dbReference type="NCBI Taxonomy" id="434347"/>
    <lineage>
        <taxon>Bacteria</taxon>
        <taxon>Bacillati</taxon>
        <taxon>Actinomycetota</taxon>
        <taxon>Actinomycetes</taxon>
        <taxon>Propionibacteriales</taxon>
        <taxon>Kribbellaceae</taxon>
        <taxon>Kribbella</taxon>
    </lineage>
</organism>
<evidence type="ECO:0000259" key="1">
    <source>
        <dbReference type="SMART" id="SM00849"/>
    </source>
</evidence>
<dbReference type="RefSeq" id="WP_344238421.1">
    <property type="nucleotide sequence ID" value="NZ_BAAAPH010000022.1"/>
</dbReference>
<dbReference type="SUPFAM" id="SSF56281">
    <property type="entry name" value="Metallo-hydrolase/oxidoreductase"/>
    <property type="match status" value="1"/>
</dbReference>
<dbReference type="PANTHER" id="PTHR23131:SF4">
    <property type="entry name" value="METALLO-BETA-LACTAMASE SUPERFAMILY POTEIN"/>
    <property type="match status" value="1"/>
</dbReference>
<dbReference type="EMBL" id="BAAAPH010000022">
    <property type="protein sequence ID" value="GAA1593940.1"/>
    <property type="molecule type" value="Genomic_DNA"/>
</dbReference>
<dbReference type="SMART" id="SM00849">
    <property type="entry name" value="Lactamase_B"/>
    <property type="match status" value="1"/>
</dbReference>
<dbReference type="InterPro" id="IPR050662">
    <property type="entry name" value="Sec-metab_biosynth-thioest"/>
</dbReference>
<name>A0ABP4PX89_9ACTN</name>
<evidence type="ECO:0000313" key="3">
    <source>
        <dbReference type="Proteomes" id="UP001501705"/>
    </source>
</evidence>
<feature type="domain" description="Metallo-beta-lactamase" evidence="1">
    <location>
        <begin position="55"/>
        <end position="268"/>
    </location>
</feature>
<reference evidence="3" key="1">
    <citation type="journal article" date="2019" name="Int. J. Syst. Evol. Microbiol.">
        <title>The Global Catalogue of Microorganisms (GCM) 10K type strain sequencing project: providing services to taxonomists for standard genome sequencing and annotation.</title>
        <authorList>
            <consortium name="The Broad Institute Genomics Platform"/>
            <consortium name="The Broad Institute Genome Sequencing Center for Infectious Disease"/>
            <person name="Wu L."/>
            <person name="Ma J."/>
        </authorList>
    </citation>
    <scope>NUCLEOTIDE SEQUENCE [LARGE SCALE GENOMIC DNA]</scope>
    <source>
        <strain evidence="3">JCM 15572</strain>
    </source>
</reference>
<dbReference type="InterPro" id="IPR001279">
    <property type="entry name" value="Metallo-B-lactamas"/>
</dbReference>
<dbReference type="Proteomes" id="UP001501705">
    <property type="component" value="Unassembled WGS sequence"/>
</dbReference>
<dbReference type="InterPro" id="IPR036866">
    <property type="entry name" value="RibonucZ/Hydroxyglut_hydro"/>
</dbReference>
<accession>A0ABP4PX89</accession>
<dbReference type="InterPro" id="IPR036388">
    <property type="entry name" value="WH-like_DNA-bd_sf"/>
</dbReference>